<dbReference type="SUPFAM" id="SSF57850">
    <property type="entry name" value="RING/U-box"/>
    <property type="match status" value="1"/>
</dbReference>
<dbReference type="InterPro" id="IPR056743">
    <property type="entry name" value="TRM5-TYW2-like_MTfase"/>
</dbReference>
<protein>
    <recommendedName>
        <fullName evidence="14">tRNA (guanine(37)-N1)-methyltransferase</fullName>
        <ecNumber evidence="14">2.1.1.228</ecNumber>
    </recommendedName>
    <alternativeName>
        <fullName evidence="14">M1G-methyltransferase</fullName>
    </alternativeName>
    <alternativeName>
        <fullName evidence="14">tRNA [GM37] methyltransferase</fullName>
    </alternativeName>
    <alternativeName>
        <fullName evidence="14">tRNA methyltransferase 5 homolog</fullName>
    </alternativeName>
</protein>
<dbReference type="HAMAP" id="MF_03152">
    <property type="entry name" value="TRM5"/>
    <property type="match status" value="1"/>
</dbReference>
<dbReference type="Proteomes" id="UP000290809">
    <property type="component" value="Unassembled WGS sequence"/>
</dbReference>
<evidence type="ECO:0000256" key="13">
    <source>
        <dbReference type="ARBA" id="ARBA00047783"/>
    </source>
</evidence>
<keyword evidence="8" id="KW-0863">Zinc-finger</keyword>
<evidence type="ECO:0000256" key="5">
    <source>
        <dbReference type="ARBA" id="ARBA00022691"/>
    </source>
</evidence>
<dbReference type="InterPro" id="IPR029063">
    <property type="entry name" value="SAM-dependent_MTases_sf"/>
</dbReference>
<dbReference type="InterPro" id="IPR013083">
    <property type="entry name" value="Znf_RING/FYVE/PHD"/>
</dbReference>
<dbReference type="SUPFAM" id="SSF53335">
    <property type="entry name" value="S-adenosyl-L-methionine-dependent methyltransferases"/>
    <property type="match status" value="1"/>
</dbReference>
<gene>
    <name evidence="17" type="ORF">DC041_0002487</name>
</gene>
<dbReference type="Pfam" id="PF02475">
    <property type="entry name" value="TRM5-TYW2_MTfase"/>
    <property type="match status" value="1"/>
</dbReference>
<feature type="region of interest" description="Disordered" evidence="15">
    <location>
        <begin position="138"/>
        <end position="187"/>
    </location>
</feature>
<comment type="caution">
    <text evidence="17">The sequence shown here is derived from an EMBL/GenBank/DDBJ whole genome shotgun (WGS) entry which is preliminary data.</text>
</comment>
<dbReference type="InterPro" id="IPR030382">
    <property type="entry name" value="MeTrfase_TRM5/TYW2"/>
</dbReference>
<feature type="binding site" evidence="14">
    <location>
        <position position="760"/>
    </location>
    <ligand>
        <name>S-adenosyl-L-methionine</name>
        <dbReference type="ChEBI" id="CHEBI:59789"/>
    </ligand>
</feature>
<dbReference type="GO" id="GO:0052906">
    <property type="term" value="F:tRNA (guanine(37)-N1)-methyltransferase activity"/>
    <property type="evidence" value="ECO:0007669"/>
    <property type="project" value="UniProtKB-UniRule"/>
</dbReference>
<evidence type="ECO:0000256" key="14">
    <source>
        <dbReference type="HAMAP-Rule" id="MF_03152"/>
    </source>
</evidence>
<comment type="function">
    <text evidence="12">Involved in mitochondrial tRNA methylation. Specifically methylates the N1 position of guanosine-37 in various tRNAs. Methylation is not dependent on the nature of the nucleoside 5' of the target nucleoside. This is the first step in the biosynthesis of wybutosine (yW), a modified base adjacent to the anticodon of tRNAs and required for accurate decoding.</text>
</comment>
<accession>A0A430QM40</accession>
<evidence type="ECO:0000256" key="15">
    <source>
        <dbReference type="SAM" id="MobiDB-lite"/>
    </source>
</evidence>
<dbReference type="EMBL" id="QMKO01001552">
    <property type="protein sequence ID" value="RTG88773.1"/>
    <property type="molecule type" value="Genomic_DNA"/>
</dbReference>
<feature type="binding site" evidence="14">
    <location>
        <position position="889"/>
    </location>
    <ligand>
        <name>S-adenosyl-L-methionine</name>
        <dbReference type="ChEBI" id="CHEBI:59789"/>
    </ligand>
</feature>
<comment type="function">
    <text evidence="14">Specifically methylates the N1 position of guanosine-37 in various cytoplasmic and mitochondrial tRNAs. Methylation is not dependent on the nature of the nucleoside 5' of the target nucleoside. This is the first step in the biosynthesis of wybutosine (yW), a modified base adjacent to the anticodon of tRNAs and required for accurate decoding.</text>
</comment>
<dbReference type="InterPro" id="IPR015877">
    <property type="entry name" value="MAT1_centre"/>
</dbReference>
<dbReference type="GO" id="GO:0061575">
    <property type="term" value="F:cyclin-dependent protein serine/threonine kinase activator activity"/>
    <property type="evidence" value="ECO:0007669"/>
    <property type="project" value="InterPro"/>
</dbReference>
<feature type="binding site" evidence="14">
    <location>
        <begin position="815"/>
        <end position="816"/>
    </location>
    <ligand>
        <name>S-adenosyl-L-methionine</name>
        <dbReference type="ChEBI" id="CHEBI:59789"/>
    </ligand>
</feature>
<comment type="subcellular location">
    <subcellularLocation>
        <location evidence="14">Mitochondrion matrix</location>
    </subcellularLocation>
    <subcellularLocation>
        <location evidence="14">Nucleus</location>
    </subcellularLocation>
    <subcellularLocation>
        <location evidence="14">Cytoplasm</location>
    </subcellularLocation>
    <text evidence="14">Predominantly in the mitochondria and in the nucleus.</text>
</comment>
<dbReference type="Gene3D" id="3.40.50.150">
    <property type="entry name" value="Vaccinia Virus protein VP39"/>
    <property type="match status" value="1"/>
</dbReference>
<evidence type="ECO:0000256" key="11">
    <source>
        <dbReference type="ARBA" id="ARBA00023242"/>
    </source>
</evidence>
<dbReference type="GO" id="GO:0070901">
    <property type="term" value="P:mitochondrial tRNA methylation"/>
    <property type="evidence" value="ECO:0007669"/>
    <property type="project" value="UniProtKB-ARBA"/>
</dbReference>
<keyword evidence="11 14" id="KW-0539">Nucleus</keyword>
<dbReference type="EC" id="2.1.1.228" evidence="14"/>
<evidence type="ECO:0000256" key="6">
    <source>
        <dbReference type="ARBA" id="ARBA00022694"/>
    </source>
</evidence>
<dbReference type="PANTHER" id="PTHR23245:SF36">
    <property type="entry name" value="TRNA (GUANINE(37)-N1)-METHYLTRANSFERASE"/>
    <property type="match status" value="1"/>
</dbReference>
<organism evidence="17 18">
    <name type="scientific">Schistosoma bovis</name>
    <name type="common">Blood fluke</name>
    <dbReference type="NCBI Taxonomy" id="6184"/>
    <lineage>
        <taxon>Eukaryota</taxon>
        <taxon>Metazoa</taxon>
        <taxon>Spiralia</taxon>
        <taxon>Lophotrochozoa</taxon>
        <taxon>Platyhelminthes</taxon>
        <taxon>Trematoda</taxon>
        <taxon>Digenea</taxon>
        <taxon>Strigeidida</taxon>
        <taxon>Schistosomatoidea</taxon>
        <taxon>Schistosomatidae</taxon>
        <taxon>Schistosoma</taxon>
    </lineage>
</organism>
<keyword evidence="3 14" id="KW-0489">Methyltransferase</keyword>
<dbReference type="InterPro" id="IPR025792">
    <property type="entry name" value="tRNA_Gua_MeTrfase_euk"/>
</dbReference>
<keyword evidence="2 14" id="KW-0963">Cytoplasm</keyword>
<dbReference type="GO" id="GO:0005759">
    <property type="term" value="C:mitochondrial matrix"/>
    <property type="evidence" value="ECO:0007669"/>
    <property type="project" value="UniProtKB-SubCell"/>
</dbReference>
<evidence type="ECO:0000256" key="4">
    <source>
        <dbReference type="ARBA" id="ARBA00022679"/>
    </source>
</evidence>
<keyword evidence="10 14" id="KW-0496">Mitochondrion</keyword>
<dbReference type="PANTHER" id="PTHR23245">
    <property type="entry name" value="TRNA METHYLTRANSFERASE"/>
    <property type="match status" value="1"/>
</dbReference>
<keyword evidence="5 14" id="KW-0949">S-adenosyl-L-methionine</keyword>
<comment type="subunit">
    <text evidence="14">Monomer.</text>
</comment>
<comment type="catalytic activity">
    <reaction evidence="13 14">
        <text>guanosine(37) in tRNA + S-adenosyl-L-methionine = N(1)-methylguanosine(37) in tRNA + S-adenosyl-L-homocysteine + H(+)</text>
        <dbReference type="Rhea" id="RHEA:36899"/>
        <dbReference type="Rhea" id="RHEA-COMP:10145"/>
        <dbReference type="Rhea" id="RHEA-COMP:10147"/>
        <dbReference type="ChEBI" id="CHEBI:15378"/>
        <dbReference type="ChEBI" id="CHEBI:57856"/>
        <dbReference type="ChEBI" id="CHEBI:59789"/>
        <dbReference type="ChEBI" id="CHEBI:73542"/>
        <dbReference type="ChEBI" id="CHEBI:74269"/>
        <dbReference type="EC" id="2.1.1.228"/>
    </reaction>
</comment>
<evidence type="ECO:0000256" key="8">
    <source>
        <dbReference type="ARBA" id="ARBA00022771"/>
    </source>
</evidence>
<reference evidence="17 18" key="1">
    <citation type="journal article" date="2019" name="PLoS Pathog.">
        <title>Genome sequence of the bovine parasite Schistosoma bovis Tanzania.</title>
        <authorList>
            <person name="Oey H."/>
            <person name="Zakrzewski M."/>
            <person name="Gobert G."/>
            <person name="Gravermann K."/>
            <person name="Stoye J."/>
            <person name="Jones M."/>
            <person name="Mcmanus D."/>
            <person name="Krause L."/>
        </authorList>
    </citation>
    <scope>NUCLEOTIDE SEQUENCE [LARGE SCALE GENOMIC DNA]</scope>
    <source>
        <strain evidence="17 18">TAN1997</strain>
    </source>
</reference>
<dbReference type="Pfam" id="PF25133">
    <property type="entry name" value="TYW2_N_2"/>
    <property type="match status" value="1"/>
</dbReference>
<comment type="similarity">
    <text evidence="14">Belongs to the TRM5 / TYW2 family.</text>
</comment>
<dbReference type="AlphaFoldDB" id="A0A430QM40"/>
<feature type="binding site" evidence="14">
    <location>
        <begin position="847"/>
        <end position="848"/>
    </location>
    <ligand>
        <name>S-adenosyl-L-methionine</name>
        <dbReference type="ChEBI" id="CHEBI:59789"/>
    </ligand>
</feature>
<dbReference type="Gene3D" id="3.30.300.110">
    <property type="entry name" value="Met-10+ protein-like domains"/>
    <property type="match status" value="1"/>
</dbReference>
<dbReference type="Gene3D" id="3.30.40.10">
    <property type="entry name" value="Zinc/RING finger domain, C3HC4 (zinc finger)"/>
    <property type="match status" value="1"/>
</dbReference>
<dbReference type="STRING" id="6184.A0A430QM40"/>
<evidence type="ECO:0000256" key="1">
    <source>
        <dbReference type="ARBA" id="ARBA00009775"/>
    </source>
</evidence>
<evidence type="ECO:0000256" key="7">
    <source>
        <dbReference type="ARBA" id="ARBA00022723"/>
    </source>
</evidence>
<keyword evidence="7" id="KW-0479">Metal-binding</keyword>
<dbReference type="GO" id="GO:0006289">
    <property type="term" value="P:nucleotide-excision repair"/>
    <property type="evidence" value="ECO:0007669"/>
    <property type="project" value="InterPro"/>
</dbReference>
<evidence type="ECO:0000259" key="16">
    <source>
        <dbReference type="PROSITE" id="PS51684"/>
    </source>
</evidence>
<dbReference type="GO" id="GO:0005675">
    <property type="term" value="C:transcription factor TFIIH holo complex"/>
    <property type="evidence" value="ECO:0007669"/>
    <property type="project" value="InterPro"/>
</dbReference>
<comment type="similarity">
    <text evidence="1">Belongs to the class I-like SAM-binding methyltransferase superfamily. TRM5/TYW2 family.</text>
</comment>
<keyword evidence="6 14" id="KW-0819">tRNA processing</keyword>
<dbReference type="GO" id="GO:0008270">
    <property type="term" value="F:zinc ion binding"/>
    <property type="evidence" value="ECO:0007669"/>
    <property type="project" value="UniProtKB-KW"/>
</dbReference>
<evidence type="ECO:0000313" key="18">
    <source>
        <dbReference type="Proteomes" id="UP000290809"/>
    </source>
</evidence>
<dbReference type="PROSITE" id="PS51684">
    <property type="entry name" value="SAM_MT_TRM5_TYW2"/>
    <property type="match status" value="1"/>
</dbReference>
<evidence type="ECO:0000256" key="12">
    <source>
        <dbReference type="ARBA" id="ARBA00045951"/>
    </source>
</evidence>
<feature type="domain" description="SAM-dependent methyltransferase TRM5/TYW2-type" evidence="16">
    <location>
        <begin position="671"/>
        <end position="1023"/>
    </location>
</feature>
<dbReference type="InterPro" id="IPR004575">
    <property type="entry name" value="MAT1/Tfb3"/>
</dbReference>
<evidence type="ECO:0000313" key="17">
    <source>
        <dbReference type="EMBL" id="RTG88773.1"/>
    </source>
</evidence>
<keyword evidence="9" id="KW-0862">Zinc</keyword>
<name>A0A430QM40_SCHBO</name>
<dbReference type="Pfam" id="PF06391">
    <property type="entry name" value="MAT1"/>
    <property type="match status" value="1"/>
</dbReference>
<evidence type="ECO:0000256" key="10">
    <source>
        <dbReference type="ARBA" id="ARBA00023128"/>
    </source>
</evidence>
<dbReference type="GO" id="GO:0002939">
    <property type="term" value="P:tRNA N1-guanine methylation"/>
    <property type="evidence" value="ECO:0007669"/>
    <property type="project" value="TreeGrafter"/>
</dbReference>
<proteinExistence type="inferred from homology"/>
<evidence type="ECO:0000256" key="9">
    <source>
        <dbReference type="ARBA" id="ARBA00022833"/>
    </source>
</evidence>
<keyword evidence="18" id="KW-1185">Reference proteome</keyword>
<evidence type="ECO:0000256" key="3">
    <source>
        <dbReference type="ARBA" id="ARBA00022603"/>
    </source>
</evidence>
<dbReference type="FunFam" id="3.30.300.110:FF:000001">
    <property type="entry name" value="tRNA (guanine(37)-N1)-methyltransferase"/>
    <property type="match status" value="1"/>
</dbReference>
<dbReference type="InterPro" id="IPR056744">
    <property type="entry name" value="TRM5/TYW2-like_N"/>
</dbReference>
<evidence type="ECO:0000256" key="2">
    <source>
        <dbReference type="ARBA" id="ARBA00022490"/>
    </source>
</evidence>
<dbReference type="NCBIfam" id="TIGR00570">
    <property type="entry name" value="cdk7"/>
    <property type="match status" value="1"/>
</dbReference>
<dbReference type="PROSITE" id="PS00518">
    <property type="entry name" value="ZF_RING_1"/>
    <property type="match status" value="1"/>
</dbReference>
<keyword evidence="4 14" id="KW-0808">Transferase</keyword>
<sequence>MVNVCGHSLCENCVEVLFVRGSGLCAQCKTPIRKTNFRYQLFEDPLVQKEIDIRKKLLGDFNKREDDFDCLEEYNLYLEKIESLIYNLTNDINVEETKRYIENYKKENKEIIKKNRTKPSSSMAFYDSELERECMLREKREREEEEESGTLKVLENTRGSDDPNGPITTESEGEKRKNNIPPTPRTNMLIPPTSAFGRRAPATFIPPSVYAPPSYIPPPTQALGHAPSSAFTTRPIVTPVSGFMAPPSMLPVAPPTGGLTNNWVSGTHHMIHLPPTASLRKQQDTVLIPSQNTNHNAKNHTSPLQFVYEPYIVELCGPMPPLSSNQHIRWIDVLQMYEKTVIAKLNHQAQTSANDSETKPKSETGEFDAVDCDRTAVGIKTNYKTEESFLSDEVKKEYDSDDSNHTDIKINVSKMEDSCPTTKSSGLSCQLTAGACGISPAVFIERPTSIFFPVYSVKYLSKSLMTSNINHTNEQLPCTENHSELKEVLKPCGKLPPTNDIKLDRSYFKRKVPMIFVGIQCDKHVKTSLEKLKPFFCPFIRLPKISKTYRDSNGSLRKLMLVQMPEPDKILQFITDLNQWNVDLPKDYANLQPVDLSVPKLPECLNDLKAENSLNDEAFKKVSVVEEEINMLENIVTSPCLVNMSIGYENFTFEQVIKELLPDFILPITGFTIIGHVIQFNLKTEALPYRHIIGQVALDKIPNIRTVIHKAANIESAYRTFEMELLAGAPDYITSMRENSVTLHLDISKVYCNPRLGTEHTRVVNSLRPPLPINDPFLTPRPIPGDRVVVYDVFAGIGPFSIPAGRAGCHVLANDLNPDSFIWLKKNVAQNSSRKRPLKNIVCYNMDGREFIREILLPHYRKYGNSDTTESADCDSISLSIDRFVVIMNLPQLAIDFLDAFVPPLNCIKSSNIITDNSVTPNLNDSSVIRQKFIKPLYIYCYCFMRRNIESEQTIKIRLANALNTNMTDLFQFINSTTNDKTVDNMNNEQINDKCFIRNWHYRFVRNVAPYKDMYCAEFELYLPKLWLFYDYSSPIVKRSRTTENELIE</sequence>
<dbReference type="InterPro" id="IPR017907">
    <property type="entry name" value="Znf_RING_CS"/>
</dbReference>